<dbReference type="RefSeq" id="WP_260794258.1">
    <property type="nucleotide sequence ID" value="NZ_CP093313.1"/>
</dbReference>
<feature type="transmembrane region" description="Helical" evidence="1">
    <location>
        <begin position="65"/>
        <end position="84"/>
    </location>
</feature>
<evidence type="ECO:0000256" key="1">
    <source>
        <dbReference type="SAM" id="Phobius"/>
    </source>
</evidence>
<name>A0A9J7BPW7_9BACT</name>
<keyword evidence="1" id="KW-0472">Membrane</keyword>
<sequence>MSSREWRYASAVFMGVMFDAVFLWKFRPYTAREHGPDLLPWYLLPVLAFVAGLLLTLGFDGKKRWVPVALLGGFFAANACLIVADCSADPTNHNLWPFEFVLIAVATAPAFLGAGVSHLIGRGRKVSG</sequence>
<keyword evidence="1" id="KW-1133">Transmembrane helix</keyword>
<dbReference type="Proteomes" id="UP001059380">
    <property type="component" value="Chromosome"/>
</dbReference>
<reference evidence="2" key="1">
    <citation type="submission" date="2021-04" db="EMBL/GenBank/DDBJ databases">
        <title>Phylogenetic analysis of Acidobacteriaceae.</title>
        <authorList>
            <person name="Qiu L."/>
            <person name="Zhang Q."/>
        </authorList>
    </citation>
    <scope>NUCLEOTIDE SEQUENCE</scope>
    <source>
        <strain evidence="2">DSM 25168</strain>
    </source>
</reference>
<dbReference type="EMBL" id="CP093313">
    <property type="protein sequence ID" value="UWZ84752.1"/>
    <property type="molecule type" value="Genomic_DNA"/>
</dbReference>
<evidence type="ECO:0000313" key="3">
    <source>
        <dbReference type="Proteomes" id="UP001059380"/>
    </source>
</evidence>
<accession>A0A9J7BPW7</accession>
<gene>
    <name evidence="2" type="ORF">MOP44_02170</name>
</gene>
<keyword evidence="1" id="KW-0812">Transmembrane</keyword>
<proteinExistence type="predicted"/>
<feature type="transmembrane region" description="Helical" evidence="1">
    <location>
        <begin position="7"/>
        <end position="26"/>
    </location>
</feature>
<feature type="transmembrane region" description="Helical" evidence="1">
    <location>
        <begin position="96"/>
        <end position="120"/>
    </location>
</feature>
<dbReference type="KEGG" id="orp:MOP44_02170"/>
<organism evidence="2 3">
    <name type="scientific">Occallatibacter riparius</name>
    <dbReference type="NCBI Taxonomy" id="1002689"/>
    <lineage>
        <taxon>Bacteria</taxon>
        <taxon>Pseudomonadati</taxon>
        <taxon>Acidobacteriota</taxon>
        <taxon>Terriglobia</taxon>
        <taxon>Terriglobales</taxon>
        <taxon>Acidobacteriaceae</taxon>
        <taxon>Occallatibacter</taxon>
    </lineage>
</organism>
<keyword evidence="3" id="KW-1185">Reference proteome</keyword>
<protein>
    <submittedName>
        <fullName evidence="2">Uncharacterized protein</fullName>
    </submittedName>
</protein>
<evidence type="ECO:0000313" key="2">
    <source>
        <dbReference type="EMBL" id="UWZ84752.1"/>
    </source>
</evidence>
<feature type="transmembrane region" description="Helical" evidence="1">
    <location>
        <begin position="38"/>
        <end position="58"/>
    </location>
</feature>
<dbReference type="AlphaFoldDB" id="A0A9J7BPW7"/>